<evidence type="ECO:0000256" key="1">
    <source>
        <dbReference type="SAM" id="Phobius"/>
    </source>
</evidence>
<dbReference type="AlphaFoldDB" id="A0A4V6N787"/>
<feature type="transmembrane region" description="Helical" evidence="1">
    <location>
        <begin position="184"/>
        <end position="209"/>
    </location>
</feature>
<keyword evidence="1" id="KW-1133">Transmembrane helix</keyword>
<dbReference type="EMBL" id="RWJN01000057">
    <property type="protein sequence ID" value="TCD68777.1"/>
    <property type="molecule type" value="Genomic_DNA"/>
</dbReference>
<feature type="transmembrane region" description="Helical" evidence="1">
    <location>
        <begin position="110"/>
        <end position="130"/>
    </location>
</feature>
<feature type="transmembrane region" description="Helical" evidence="1">
    <location>
        <begin position="216"/>
        <end position="237"/>
    </location>
</feature>
<feature type="transmembrane region" description="Helical" evidence="1">
    <location>
        <begin position="249"/>
        <end position="269"/>
    </location>
</feature>
<feature type="transmembrane region" description="Helical" evidence="1">
    <location>
        <begin position="290"/>
        <end position="310"/>
    </location>
</feature>
<proteinExistence type="predicted"/>
<gene>
    <name evidence="2" type="ORF">EIP91_009790</name>
</gene>
<protein>
    <submittedName>
        <fullName evidence="2">Uncharacterized protein</fullName>
    </submittedName>
</protein>
<accession>A0A4V6N787</accession>
<dbReference type="OrthoDB" id="3234297at2759"/>
<keyword evidence="1" id="KW-0812">Transmembrane</keyword>
<organism evidence="2 3">
    <name type="scientific">Steccherinum ochraceum</name>
    <dbReference type="NCBI Taxonomy" id="92696"/>
    <lineage>
        <taxon>Eukaryota</taxon>
        <taxon>Fungi</taxon>
        <taxon>Dikarya</taxon>
        <taxon>Basidiomycota</taxon>
        <taxon>Agaricomycotina</taxon>
        <taxon>Agaricomycetes</taxon>
        <taxon>Polyporales</taxon>
        <taxon>Steccherinaceae</taxon>
        <taxon>Steccherinum</taxon>
    </lineage>
</organism>
<feature type="transmembrane region" description="Helical" evidence="1">
    <location>
        <begin position="142"/>
        <end position="164"/>
    </location>
</feature>
<reference evidence="2 3" key="1">
    <citation type="submission" date="2018-11" db="EMBL/GenBank/DDBJ databases">
        <title>Genome assembly of Steccherinum ochraceum LE-BIN_3174, the white-rot fungus of the Steccherinaceae family (The Residual Polyporoid clade, Polyporales, Basidiomycota).</title>
        <authorList>
            <person name="Fedorova T.V."/>
            <person name="Glazunova O.A."/>
            <person name="Landesman E.O."/>
            <person name="Moiseenko K.V."/>
            <person name="Psurtseva N.V."/>
            <person name="Savinova O.S."/>
            <person name="Shakhova N.V."/>
            <person name="Tyazhelova T.V."/>
            <person name="Vasina D.V."/>
        </authorList>
    </citation>
    <scope>NUCLEOTIDE SEQUENCE [LARGE SCALE GENOMIC DNA]</scope>
    <source>
        <strain evidence="2 3">LE-BIN_3174</strain>
    </source>
</reference>
<evidence type="ECO:0000313" key="3">
    <source>
        <dbReference type="Proteomes" id="UP000292702"/>
    </source>
</evidence>
<comment type="caution">
    <text evidence="2">The sequence shown here is derived from an EMBL/GenBank/DDBJ whole genome shotgun (WGS) entry which is preliminary data.</text>
</comment>
<sequence>MSNISIPAPAFFPPDSQCVLEFIEFASACFTDGSECECPITQGMETFLNLTQDLSSYVEAYCLNPPSDDSCSFGYCSNPDIAGPLVRIASYITNICLSLLIFYSPEDASAALWSQILTMYSFLITSWISISQARLSRLYGVLAAFMVGSPLSLYLIVFAVMSFWTPKHRLNHLLGKGHWFTRILIIGAGLLWLALFIFSTVQATGPFFAQASCDNLYSHTTVGPLTVYMLVVPFLLFAETTQEHLSWGYLVIVLISLTFLSWVVAILLQRKNIWRPGAKWRPHFVRIWDITGQQYSFIHFLLLVVLPNAYWISAIEVTYLLTQLLAPKEFISFGQVLALFVALPPALSVVQLGPKFWIWFTQLAWVRQLSQKWRTKKPKRSRTMSISSVEVGAGYDKEADRSILATSSDTASTGYFSEVRTRRDVMREVASPISPFPPKLDDSNGLLGSTTGWSGKSGFIGGFSSALNDPPESVPTLAMPEPALFS</sequence>
<name>A0A4V6N787_9APHY</name>
<dbReference type="Proteomes" id="UP000292702">
    <property type="component" value="Unassembled WGS sequence"/>
</dbReference>
<keyword evidence="1" id="KW-0472">Membrane</keyword>
<evidence type="ECO:0000313" key="2">
    <source>
        <dbReference type="EMBL" id="TCD68777.1"/>
    </source>
</evidence>
<keyword evidence="3" id="KW-1185">Reference proteome</keyword>
<feature type="transmembrane region" description="Helical" evidence="1">
    <location>
        <begin position="330"/>
        <end position="350"/>
    </location>
</feature>